<evidence type="ECO:0000259" key="1">
    <source>
        <dbReference type="Pfam" id="PF12680"/>
    </source>
</evidence>
<organism evidence="2 3">
    <name type="scientific">Paraburkholderia youngii</name>
    <dbReference type="NCBI Taxonomy" id="2782701"/>
    <lineage>
        <taxon>Bacteria</taxon>
        <taxon>Pseudomonadati</taxon>
        <taxon>Pseudomonadota</taxon>
        <taxon>Betaproteobacteria</taxon>
        <taxon>Burkholderiales</taxon>
        <taxon>Burkholderiaceae</taxon>
        <taxon>Paraburkholderia</taxon>
    </lineage>
</organism>
<dbReference type="Pfam" id="PF12680">
    <property type="entry name" value="SnoaL_2"/>
    <property type="match status" value="1"/>
</dbReference>
<gene>
    <name evidence="2" type="ORF">HDG41_006548</name>
</gene>
<evidence type="ECO:0000313" key="3">
    <source>
        <dbReference type="Proteomes" id="UP000592820"/>
    </source>
</evidence>
<dbReference type="RefSeq" id="WP_184228299.1">
    <property type="nucleotide sequence ID" value="NZ_JACHDE010000020.1"/>
</dbReference>
<dbReference type="SUPFAM" id="SSF54427">
    <property type="entry name" value="NTF2-like"/>
    <property type="match status" value="1"/>
</dbReference>
<dbReference type="Proteomes" id="UP000592820">
    <property type="component" value="Unassembled WGS sequence"/>
</dbReference>
<accession>A0A7W8LCE1</accession>
<dbReference type="AlphaFoldDB" id="A0A7W8LCE1"/>
<protein>
    <submittedName>
        <fullName evidence="2">Putative SnoaL-like aldol condensation-catalyzing enzyme</fullName>
    </submittedName>
</protein>
<feature type="domain" description="SnoaL-like" evidence="1">
    <location>
        <begin position="8"/>
        <end position="60"/>
    </location>
</feature>
<dbReference type="InterPro" id="IPR037401">
    <property type="entry name" value="SnoaL-like"/>
</dbReference>
<dbReference type="Gene3D" id="3.10.450.50">
    <property type="match status" value="1"/>
</dbReference>
<name>A0A7W8LCE1_9BURK</name>
<comment type="caution">
    <text evidence="2">The sequence shown here is derived from an EMBL/GenBank/DDBJ whole genome shotgun (WGS) entry which is preliminary data.</text>
</comment>
<reference evidence="2 3" key="1">
    <citation type="submission" date="2020-08" db="EMBL/GenBank/DDBJ databases">
        <title>Genomic Encyclopedia of Type Strains, Phase IV (KMG-V): Genome sequencing to study the core and pangenomes of soil and plant-associated prokaryotes.</title>
        <authorList>
            <person name="Whitman W."/>
        </authorList>
    </citation>
    <scope>NUCLEOTIDE SEQUENCE [LARGE SCALE GENOMIC DNA]</scope>
    <source>
        <strain evidence="2 3">JPY162</strain>
    </source>
</reference>
<dbReference type="InterPro" id="IPR032710">
    <property type="entry name" value="NTF2-like_dom_sf"/>
</dbReference>
<evidence type="ECO:0000313" key="2">
    <source>
        <dbReference type="EMBL" id="MBB5404452.1"/>
    </source>
</evidence>
<dbReference type="EMBL" id="JACHDE010000020">
    <property type="protein sequence ID" value="MBB5404452.1"/>
    <property type="molecule type" value="Genomic_DNA"/>
</dbReference>
<sequence length="73" mass="8341">MYRSFHDTRDGKEGFRQFVAAFKQKHRQSHSSIVRVFADGDYVILYVQARRPADGAGRAVLTQMVRAIKEVVA</sequence>
<proteinExistence type="predicted"/>